<evidence type="ECO:0000313" key="4">
    <source>
        <dbReference type="Proteomes" id="UP000695000"/>
    </source>
</evidence>
<keyword evidence="2" id="KW-1133">Transmembrane helix</keyword>
<evidence type="ECO:0000256" key="2">
    <source>
        <dbReference type="SAM" id="Phobius"/>
    </source>
</evidence>
<organism evidence="4 5">
    <name type="scientific">Nicrophorus vespilloides</name>
    <name type="common">Boreal carrion beetle</name>
    <dbReference type="NCBI Taxonomy" id="110193"/>
    <lineage>
        <taxon>Eukaryota</taxon>
        <taxon>Metazoa</taxon>
        <taxon>Ecdysozoa</taxon>
        <taxon>Arthropoda</taxon>
        <taxon>Hexapoda</taxon>
        <taxon>Insecta</taxon>
        <taxon>Pterygota</taxon>
        <taxon>Neoptera</taxon>
        <taxon>Endopterygota</taxon>
        <taxon>Coleoptera</taxon>
        <taxon>Polyphaga</taxon>
        <taxon>Staphyliniformia</taxon>
        <taxon>Silphidae</taxon>
        <taxon>Nicrophorinae</taxon>
        <taxon>Nicrophorus</taxon>
    </lineage>
</organism>
<accession>A0ABM1MX22</accession>
<evidence type="ECO:0000256" key="1">
    <source>
        <dbReference type="SAM" id="MobiDB-lite"/>
    </source>
</evidence>
<dbReference type="GeneID" id="108564558"/>
<feature type="compositionally biased region" description="Polar residues" evidence="1">
    <location>
        <begin position="405"/>
        <end position="423"/>
    </location>
</feature>
<gene>
    <name evidence="5" type="primary">LOC108564558</name>
</gene>
<protein>
    <submittedName>
        <fullName evidence="5">Uncharacterized protein LOC108564558 isoform X1</fullName>
    </submittedName>
</protein>
<feature type="transmembrane region" description="Helical" evidence="2">
    <location>
        <begin position="175"/>
        <end position="196"/>
    </location>
</feature>
<proteinExistence type="predicted"/>
<evidence type="ECO:0000313" key="5">
    <source>
        <dbReference type="RefSeq" id="XP_017779122.1"/>
    </source>
</evidence>
<dbReference type="RefSeq" id="XP_017779122.1">
    <property type="nucleotide sequence ID" value="XM_017923633.1"/>
</dbReference>
<sequence>MEMRSTSALLVLLAIYLPAPLPGQRLVPPRKYQATDDDDDGSSAHRQVAPDVHYDTDANYTEDGMFLGSPCETTCGPNLIHVFCNPETKYCECEKKYPVRLNPAKGCDKPKKLGDQCYYKETCEYTDPHASCLQVHHNAVCKCIPGYHSVTVNRPSKKLFCAEDLEVMTTDLSTLAGVVSGIAVLSGLICFVLKLFNQNLYTGRHRYGNANLAPPILFNSDAETIDFLKTPYSNLQPINRNTSQPMYGSFLAVRDVTGSVPIIDRRLVSRASSQRTLVSSSRRPSSAPGCRGIAVSASRAGAARAAAILLLSYHATLPEHSGSRRPSIASVHSGNSIRSYSMRRYEKEREQKEEREMQRRLARLQSSMNSSGRVAPTPSPHSTDDLLPTLEEDKSVNVPLAISEESASTSFQEDIPSTSKQYP</sequence>
<feature type="compositionally biased region" description="Basic and acidic residues" evidence="1">
    <location>
        <begin position="343"/>
        <end position="359"/>
    </location>
</feature>
<dbReference type="Proteomes" id="UP000695000">
    <property type="component" value="Unplaced"/>
</dbReference>
<keyword evidence="4" id="KW-1185">Reference proteome</keyword>
<feature type="region of interest" description="Disordered" evidence="1">
    <location>
        <begin position="319"/>
        <end position="423"/>
    </location>
</feature>
<feature type="region of interest" description="Disordered" evidence="1">
    <location>
        <begin position="26"/>
        <end position="51"/>
    </location>
</feature>
<evidence type="ECO:0000256" key="3">
    <source>
        <dbReference type="SAM" id="SignalP"/>
    </source>
</evidence>
<feature type="signal peptide" evidence="3">
    <location>
        <begin position="1"/>
        <end position="23"/>
    </location>
</feature>
<name>A0ABM1MX22_NICVS</name>
<keyword evidence="3" id="KW-0732">Signal</keyword>
<keyword evidence="2" id="KW-0472">Membrane</keyword>
<reference evidence="5" key="1">
    <citation type="submission" date="2025-08" db="UniProtKB">
        <authorList>
            <consortium name="RefSeq"/>
        </authorList>
    </citation>
    <scope>IDENTIFICATION</scope>
    <source>
        <tissue evidence="5">Whole Larva</tissue>
    </source>
</reference>
<feature type="compositionally biased region" description="Polar residues" evidence="1">
    <location>
        <begin position="330"/>
        <end position="339"/>
    </location>
</feature>
<keyword evidence="2" id="KW-0812">Transmembrane</keyword>
<feature type="chain" id="PRO_5046926939" evidence="3">
    <location>
        <begin position="24"/>
        <end position="423"/>
    </location>
</feature>